<dbReference type="EMBL" id="FYEH01000002">
    <property type="protein sequence ID" value="SNB60727.1"/>
    <property type="molecule type" value="Genomic_DNA"/>
</dbReference>
<dbReference type="AlphaFoldDB" id="A0A212QMY4"/>
<dbReference type="InterPro" id="IPR029057">
    <property type="entry name" value="PRTase-like"/>
</dbReference>
<keyword evidence="3" id="KW-1185">Reference proteome</keyword>
<name>A0A212QMY4_9PROT</name>
<dbReference type="Proteomes" id="UP000197065">
    <property type="component" value="Unassembled WGS sequence"/>
</dbReference>
<sequence>MFEDRRDAGRRLAARLLHLRGQQPIVLALPRGGVPVGREIAQILHCPLEVVLVRKLAAPWQPQLAAGAVVGGAVVETVLNEDVIKAHRIDPGYIARASARAQAEIERRRLFYLGEKPPVRLDGRTAIVVDDGVVTGASIRAALKSVHRGGPARIVVAAPVAPREAVTLLEQDADEVIIDTVAEDMGAIGFFYRDFHQLDDEEVIDLLDDMVA</sequence>
<dbReference type="GO" id="GO:0016757">
    <property type="term" value="F:glycosyltransferase activity"/>
    <property type="evidence" value="ECO:0007669"/>
    <property type="project" value="UniProtKB-KW"/>
</dbReference>
<dbReference type="Gene3D" id="3.30.1310.20">
    <property type="entry name" value="PRTase-like"/>
    <property type="match status" value="1"/>
</dbReference>
<dbReference type="InterPro" id="IPR000836">
    <property type="entry name" value="PRTase_dom"/>
</dbReference>
<protein>
    <submittedName>
        <fullName evidence="2">Predicted phosphoribosyltransferase</fullName>
    </submittedName>
</protein>
<keyword evidence="2" id="KW-0328">Glycosyltransferase</keyword>
<dbReference type="CDD" id="cd06223">
    <property type="entry name" value="PRTases_typeI"/>
    <property type="match status" value="1"/>
</dbReference>
<dbReference type="SUPFAM" id="SSF53271">
    <property type="entry name" value="PRTase-like"/>
    <property type="match status" value="1"/>
</dbReference>
<evidence type="ECO:0000313" key="3">
    <source>
        <dbReference type="Proteomes" id="UP000197065"/>
    </source>
</evidence>
<evidence type="ECO:0000313" key="2">
    <source>
        <dbReference type="EMBL" id="SNB60727.1"/>
    </source>
</evidence>
<dbReference type="OrthoDB" id="9810066at2"/>
<gene>
    <name evidence="2" type="ORF">SAMN07250955_10237</name>
</gene>
<accession>A0A212QMY4</accession>
<keyword evidence="2" id="KW-0808">Transferase</keyword>
<feature type="domain" description="Phosphoribosyltransferase" evidence="1">
    <location>
        <begin position="7"/>
        <end position="176"/>
    </location>
</feature>
<proteinExistence type="predicted"/>
<dbReference type="Pfam" id="PF00156">
    <property type="entry name" value="Pribosyltran"/>
    <property type="match status" value="1"/>
</dbReference>
<reference evidence="2 3" key="1">
    <citation type="submission" date="2017-06" db="EMBL/GenBank/DDBJ databases">
        <authorList>
            <person name="Kim H.J."/>
            <person name="Triplett B.A."/>
        </authorList>
    </citation>
    <scope>NUCLEOTIDE SEQUENCE [LARGE SCALE GENOMIC DNA]</scope>
    <source>
        <strain evidence="2 3">B29T1</strain>
    </source>
</reference>
<dbReference type="Gene3D" id="3.40.50.2020">
    <property type="match status" value="1"/>
</dbReference>
<organism evidence="2 3">
    <name type="scientific">Arboricoccus pini</name>
    <dbReference type="NCBI Taxonomy" id="1963835"/>
    <lineage>
        <taxon>Bacteria</taxon>
        <taxon>Pseudomonadati</taxon>
        <taxon>Pseudomonadota</taxon>
        <taxon>Alphaproteobacteria</taxon>
        <taxon>Geminicoccales</taxon>
        <taxon>Geminicoccaceae</taxon>
        <taxon>Arboricoccus</taxon>
    </lineage>
</organism>
<dbReference type="RefSeq" id="WP_088559926.1">
    <property type="nucleotide sequence ID" value="NZ_FYEH01000002.1"/>
</dbReference>
<evidence type="ECO:0000259" key="1">
    <source>
        <dbReference type="Pfam" id="PF00156"/>
    </source>
</evidence>